<organism evidence="2 3">
    <name type="scientific">Petrolisthes cinctipes</name>
    <name type="common">Flat porcelain crab</name>
    <dbReference type="NCBI Taxonomy" id="88211"/>
    <lineage>
        <taxon>Eukaryota</taxon>
        <taxon>Metazoa</taxon>
        <taxon>Ecdysozoa</taxon>
        <taxon>Arthropoda</taxon>
        <taxon>Crustacea</taxon>
        <taxon>Multicrustacea</taxon>
        <taxon>Malacostraca</taxon>
        <taxon>Eumalacostraca</taxon>
        <taxon>Eucarida</taxon>
        <taxon>Decapoda</taxon>
        <taxon>Pleocyemata</taxon>
        <taxon>Anomura</taxon>
        <taxon>Galatheoidea</taxon>
        <taxon>Porcellanidae</taxon>
        <taxon>Petrolisthes</taxon>
    </lineage>
</organism>
<keyword evidence="1" id="KW-0472">Membrane</keyword>
<feature type="transmembrane region" description="Helical" evidence="1">
    <location>
        <begin position="21"/>
        <end position="38"/>
    </location>
</feature>
<sequence length="67" mass="6984">MADPQRRRIGGRRPGVGGGGFSGFLGLGGILGGLISALQENGTVLSFFGQMAGCRFGLYWLSIYTTS</sequence>
<proteinExistence type="predicted"/>
<comment type="caution">
    <text evidence="2">The sequence shown here is derived from an EMBL/GenBank/DDBJ whole genome shotgun (WGS) entry which is preliminary data.</text>
</comment>
<reference evidence="2" key="1">
    <citation type="submission" date="2023-10" db="EMBL/GenBank/DDBJ databases">
        <title>Genome assemblies of two species of porcelain crab, Petrolisthes cinctipes and Petrolisthes manimaculis (Anomura: Porcellanidae).</title>
        <authorList>
            <person name="Angst P."/>
        </authorList>
    </citation>
    <scope>NUCLEOTIDE SEQUENCE</scope>
    <source>
        <strain evidence="2">PB745_01</strain>
        <tissue evidence="2">Gill</tissue>
    </source>
</reference>
<evidence type="ECO:0000256" key="1">
    <source>
        <dbReference type="SAM" id="Phobius"/>
    </source>
</evidence>
<keyword evidence="3" id="KW-1185">Reference proteome</keyword>
<evidence type="ECO:0000313" key="3">
    <source>
        <dbReference type="Proteomes" id="UP001286313"/>
    </source>
</evidence>
<protein>
    <submittedName>
        <fullName evidence="2">Uncharacterized protein</fullName>
    </submittedName>
</protein>
<keyword evidence="1" id="KW-1133">Transmembrane helix</keyword>
<evidence type="ECO:0000313" key="2">
    <source>
        <dbReference type="EMBL" id="KAK3896286.1"/>
    </source>
</evidence>
<dbReference type="AlphaFoldDB" id="A0AAE1L4R6"/>
<dbReference type="EMBL" id="JAWQEG010000003">
    <property type="protein sequence ID" value="KAK3896286.1"/>
    <property type="molecule type" value="Genomic_DNA"/>
</dbReference>
<name>A0AAE1L4R6_PETCI</name>
<keyword evidence="1" id="KW-0812">Transmembrane</keyword>
<accession>A0AAE1L4R6</accession>
<dbReference type="Proteomes" id="UP001286313">
    <property type="component" value="Unassembled WGS sequence"/>
</dbReference>
<gene>
    <name evidence="2" type="ORF">Pcinc_000030</name>
</gene>
<feature type="transmembrane region" description="Helical" evidence="1">
    <location>
        <begin position="44"/>
        <end position="64"/>
    </location>
</feature>